<dbReference type="GO" id="GO:0034657">
    <property type="term" value="C:GID complex"/>
    <property type="evidence" value="ECO:0007669"/>
    <property type="project" value="TreeGrafter"/>
</dbReference>
<keyword evidence="3" id="KW-1185">Reference proteome</keyword>
<dbReference type="PANTHER" id="PTHR12170">
    <property type="entry name" value="MACROPHAGE ERYTHROBLAST ATTACHER-RELATED"/>
    <property type="match status" value="1"/>
</dbReference>
<evidence type="ECO:0000259" key="1">
    <source>
        <dbReference type="Pfam" id="PF10607"/>
    </source>
</evidence>
<dbReference type="PANTHER" id="PTHR12170:SF3">
    <property type="entry name" value="GH10162P"/>
    <property type="match status" value="1"/>
</dbReference>
<dbReference type="GO" id="GO:0043161">
    <property type="term" value="P:proteasome-mediated ubiquitin-dependent protein catabolic process"/>
    <property type="evidence" value="ECO:0007669"/>
    <property type="project" value="InterPro"/>
</dbReference>
<dbReference type="Pfam" id="PF10607">
    <property type="entry name" value="CTLH"/>
    <property type="match status" value="1"/>
</dbReference>
<feature type="domain" description="CTLH/CRA C-terminal to LisH motif" evidence="1">
    <location>
        <begin position="208"/>
        <end position="344"/>
    </location>
</feature>
<dbReference type="OrthoDB" id="1933281at2759"/>
<dbReference type="GO" id="GO:0005737">
    <property type="term" value="C:cytoplasm"/>
    <property type="evidence" value="ECO:0007669"/>
    <property type="project" value="TreeGrafter"/>
</dbReference>
<gene>
    <name evidence="2" type="primary">RMND5B</name>
    <name evidence="2" type="ORF">EVAR_44891_1</name>
</gene>
<dbReference type="AlphaFoldDB" id="A0A4C1XL10"/>
<proteinExistence type="predicted"/>
<sequence>MDSCLGVEEDLDKAISKFKGLNDHAERILTDAVRQIQDLKKEISEIPPDSPLTHGQALYVRETVQRIKETIQRLATDHRDMHGSVSRVGKVIDRHFIADYAVVAPRAEQFCNDENRTLMEQAIAQHLYRQCLSDSSVPKNISKPLEQDIEEPSPSQNDADFEGISNNPKCFSQNESDDLGIEEAGDAVVREANLEGVERVEPFAALQRTGAALAAGDAEPALRWAERHAHLLQHSPLPFKLHTVHFFKLAREHGPGAAVQYAREHFPAHAARHERELQACLCALAWCAPAAPPPPPQYAHLLDTKALGAEASELFVREACAALRLAPLSPLAGAVLAGCRVLPALHDIRAKMTHPHVIAAWSHDELPLRYTLHLNGS</sequence>
<protein>
    <submittedName>
        <fullName evidence="2">Protein RMD5 homolog B</fullName>
    </submittedName>
</protein>
<reference evidence="2 3" key="1">
    <citation type="journal article" date="2019" name="Commun. Biol.">
        <title>The bagworm genome reveals a unique fibroin gene that provides high tensile strength.</title>
        <authorList>
            <person name="Kono N."/>
            <person name="Nakamura H."/>
            <person name="Ohtoshi R."/>
            <person name="Tomita M."/>
            <person name="Numata K."/>
            <person name="Arakawa K."/>
        </authorList>
    </citation>
    <scope>NUCLEOTIDE SEQUENCE [LARGE SCALE GENOMIC DNA]</scope>
</reference>
<dbReference type="STRING" id="151549.A0A4C1XL10"/>
<comment type="caution">
    <text evidence="2">The sequence shown here is derived from an EMBL/GenBank/DDBJ whole genome shotgun (WGS) entry which is preliminary data.</text>
</comment>
<dbReference type="GO" id="GO:0005634">
    <property type="term" value="C:nucleus"/>
    <property type="evidence" value="ECO:0007669"/>
    <property type="project" value="TreeGrafter"/>
</dbReference>
<dbReference type="EMBL" id="BGZK01000880">
    <property type="protein sequence ID" value="GBP63790.1"/>
    <property type="molecule type" value="Genomic_DNA"/>
</dbReference>
<dbReference type="InterPro" id="IPR045098">
    <property type="entry name" value="Fyv10_fam"/>
</dbReference>
<dbReference type="Proteomes" id="UP000299102">
    <property type="component" value="Unassembled WGS sequence"/>
</dbReference>
<evidence type="ECO:0000313" key="2">
    <source>
        <dbReference type="EMBL" id="GBP63790.1"/>
    </source>
</evidence>
<organism evidence="2 3">
    <name type="scientific">Eumeta variegata</name>
    <name type="common">Bagworm moth</name>
    <name type="synonym">Eumeta japonica</name>
    <dbReference type="NCBI Taxonomy" id="151549"/>
    <lineage>
        <taxon>Eukaryota</taxon>
        <taxon>Metazoa</taxon>
        <taxon>Ecdysozoa</taxon>
        <taxon>Arthropoda</taxon>
        <taxon>Hexapoda</taxon>
        <taxon>Insecta</taxon>
        <taxon>Pterygota</taxon>
        <taxon>Neoptera</taxon>
        <taxon>Endopterygota</taxon>
        <taxon>Lepidoptera</taxon>
        <taxon>Glossata</taxon>
        <taxon>Ditrysia</taxon>
        <taxon>Tineoidea</taxon>
        <taxon>Psychidae</taxon>
        <taxon>Oiketicinae</taxon>
        <taxon>Eumeta</taxon>
    </lineage>
</organism>
<dbReference type="GO" id="GO:0004842">
    <property type="term" value="F:ubiquitin-protein transferase activity"/>
    <property type="evidence" value="ECO:0007669"/>
    <property type="project" value="InterPro"/>
</dbReference>
<dbReference type="InterPro" id="IPR024964">
    <property type="entry name" value="CTLH/CRA"/>
</dbReference>
<accession>A0A4C1XL10</accession>
<name>A0A4C1XL10_EUMVA</name>
<evidence type="ECO:0000313" key="3">
    <source>
        <dbReference type="Proteomes" id="UP000299102"/>
    </source>
</evidence>